<keyword evidence="7" id="KW-1185">Reference proteome</keyword>
<dbReference type="InterPro" id="IPR013249">
    <property type="entry name" value="RNA_pol_sigma70_r4_t2"/>
</dbReference>
<organism evidence="6 7">
    <name type="scientific">Paractinoplanes bogorensis</name>
    <dbReference type="NCBI Taxonomy" id="1610840"/>
    <lineage>
        <taxon>Bacteria</taxon>
        <taxon>Bacillati</taxon>
        <taxon>Actinomycetota</taxon>
        <taxon>Actinomycetes</taxon>
        <taxon>Micromonosporales</taxon>
        <taxon>Micromonosporaceae</taxon>
        <taxon>Paractinoplanes</taxon>
    </lineage>
</organism>
<keyword evidence="2" id="KW-0805">Transcription regulation</keyword>
<keyword evidence="3" id="KW-0731">Sigma factor</keyword>
<dbReference type="Proteomes" id="UP001519654">
    <property type="component" value="Unassembled WGS sequence"/>
</dbReference>
<proteinExistence type="inferred from homology"/>
<evidence type="ECO:0000256" key="2">
    <source>
        <dbReference type="ARBA" id="ARBA00023015"/>
    </source>
</evidence>
<dbReference type="InterPro" id="IPR013324">
    <property type="entry name" value="RNA_pol_sigma_r3/r4-like"/>
</dbReference>
<evidence type="ECO:0000313" key="6">
    <source>
        <dbReference type="EMBL" id="MBU2666881.1"/>
    </source>
</evidence>
<reference evidence="6 7" key="1">
    <citation type="submission" date="2021-06" db="EMBL/GenBank/DDBJ databases">
        <title>Actinoplanes lichenicola sp. nov., and Actinoplanes ovalisporus sp. nov., isolated from lichen in Thailand.</title>
        <authorList>
            <person name="Saeng-In P."/>
            <person name="Kanchanasin P."/>
            <person name="Yuki M."/>
            <person name="Kudo T."/>
            <person name="Ohkuma M."/>
            <person name="Phongsopitanun W."/>
            <person name="Tanasupawat S."/>
        </authorList>
    </citation>
    <scope>NUCLEOTIDE SEQUENCE [LARGE SCALE GENOMIC DNA]</scope>
    <source>
        <strain evidence="6 7">NBRC 110975</strain>
    </source>
</reference>
<dbReference type="Pfam" id="PF08281">
    <property type="entry name" value="Sigma70_r4_2"/>
    <property type="match status" value="1"/>
</dbReference>
<protein>
    <recommendedName>
        <fullName evidence="5">RNA polymerase sigma factor 70 region 4 type 2 domain-containing protein</fullName>
    </recommendedName>
</protein>
<evidence type="ECO:0000313" key="7">
    <source>
        <dbReference type="Proteomes" id="UP001519654"/>
    </source>
</evidence>
<dbReference type="SUPFAM" id="SSF88659">
    <property type="entry name" value="Sigma3 and sigma4 domains of RNA polymerase sigma factors"/>
    <property type="match status" value="1"/>
</dbReference>
<dbReference type="InterPro" id="IPR036388">
    <property type="entry name" value="WH-like_DNA-bd_sf"/>
</dbReference>
<accession>A0ABS5YTU5</accession>
<evidence type="ECO:0000259" key="5">
    <source>
        <dbReference type="Pfam" id="PF08281"/>
    </source>
</evidence>
<name>A0ABS5YTU5_9ACTN</name>
<dbReference type="Gene3D" id="1.10.10.10">
    <property type="entry name" value="Winged helix-like DNA-binding domain superfamily/Winged helix DNA-binding domain"/>
    <property type="match status" value="1"/>
</dbReference>
<comment type="caution">
    <text evidence="6">The sequence shown here is derived from an EMBL/GenBank/DDBJ whole genome shotgun (WGS) entry which is preliminary data.</text>
</comment>
<dbReference type="EMBL" id="JAHKKG010000008">
    <property type="protein sequence ID" value="MBU2666881.1"/>
    <property type="molecule type" value="Genomic_DNA"/>
</dbReference>
<evidence type="ECO:0000256" key="3">
    <source>
        <dbReference type="ARBA" id="ARBA00023082"/>
    </source>
</evidence>
<feature type="domain" description="RNA polymerase sigma factor 70 region 4 type 2" evidence="5">
    <location>
        <begin position="1"/>
        <end position="48"/>
    </location>
</feature>
<evidence type="ECO:0000256" key="4">
    <source>
        <dbReference type="ARBA" id="ARBA00023163"/>
    </source>
</evidence>
<sequence>MLRHLPPPRREILVATYFHGRTTSEAARLLGLTRDEARRRLYQAMRDLSEMVGHEETAAGWRRARRHPATTH</sequence>
<evidence type="ECO:0000256" key="1">
    <source>
        <dbReference type="ARBA" id="ARBA00010641"/>
    </source>
</evidence>
<gene>
    <name evidence="6" type="ORF">KOI35_25550</name>
</gene>
<comment type="similarity">
    <text evidence="1">Belongs to the sigma-70 factor family. ECF subfamily.</text>
</comment>
<keyword evidence="4" id="KW-0804">Transcription</keyword>